<keyword evidence="2" id="KW-1185">Reference proteome</keyword>
<dbReference type="HOGENOM" id="CLU_1640749_0_0_11"/>
<name>D5UBX4_CELFN</name>
<evidence type="ECO:0000313" key="1">
    <source>
        <dbReference type="EMBL" id="ADG76133.1"/>
    </source>
</evidence>
<dbReference type="AlphaFoldDB" id="D5UBX4"/>
<dbReference type="EMBL" id="CP001964">
    <property type="protein sequence ID" value="ADG76133.1"/>
    <property type="molecule type" value="Genomic_DNA"/>
</dbReference>
<protein>
    <submittedName>
        <fullName evidence="1">Uncharacterized protein</fullName>
    </submittedName>
</protein>
<organism evidence="1 2">
    <name type="scientific">Cellulomonas flavigena (strain ATCC 482 / DSM 20109 / BCRC 11376 / JCM 18109 / NBRC 3775 / NCIMB 8073 / NRS 134)</name>
    <dbReference type="NCBI Taxonomy" id="446466"/>
    <lineage>
        <taxon>Bacteria</taxon>
        <taxon>Bacillati</taxon>
        <taxon>Actinomycetota</taxon>
        <taxon>Actinomycetes</taxon>
        <taxon>Micrococcales</taxon>
        <taxon>Cellulomonadaceae</taxon>
        <taxon>Cellulomonas</taxon>
    </lineage>
</organism>
<dbReference type="KEGG" id="cfl:Cfla_3252"/>
<dbReference type="Proteomes" id="UP000000849">
    <property type="component" value="Chromosome"/>
</dbReference>
<sequence length="161" mass="17607">MTPNIPPEVRGLVDEAGGSIEIRGNAVRIDFGDTGLQVREDDGRFLVEAIERGTVEGVDLETSSRAALERLLVVSCGATWRSRRRLGTLQPPSRRSTAPDTRLQPDGPVWVLEWQESGEMQRAVFWSQWDARAVAQALAADLGDVAAAVRRADGRPLYVVA</sequence>
<proteinExistence type="predicted"/>
<accession>D5UBX4</accession>
<gene>
    <name evidence="1" type="ordered locus">Cfla_3252</name>
</gene>
<reference evidence="1 2" key="1">
    <citation type="journal article" date="2010" name="Stand. Genomic Sci.">
        <title>Complete genome sequence of Cellulomonas flavigena type strain (134).</title>
        <authorList>
            <person name="Abt B."/>
            <person name="Foster B."/>
            <person name="Lapidus A."/>
            <person name="Clum A."/>
            <person name="Sun H."/>
            <person name="Pukall R."/>
            <person name="Lucas S."/>
            <person name="Glavina Del Rio T."/>
            <person name="Nolan M."/>
            <person name="Tice H."/>
            <person name="Cheng J.F."/>
            <person name="Pitluck S."/>
            <person name="Liolios K."/>
            <person name="Ivanova N."/>
            <person name="Mavromatis K."/>
            <person name="Ovchinnikova G."/>
            <person name="Pati A."/>
            <person name="Goodwin L."/>
            <person name="Chen A."/>
            <person name="Palaniappan K."/>
            <person name="Land M."/>
            <person name="Hauser L."/>
            <person name="Chang Y.J."/>
            <person name="Jeffries C.D."/>
            <person name="Rohde M."/>
            <person name="Goker M."/>
            <person name="Woyke T."/>
            <person name="Bristow J."/>
            <person name="Eisen J.A."/>
            <person name="Markowitz V."/>
            <person name="Hugenholtz P."/>
            <person name="Kyrpides N.C."/>
            <person name="Klenk H.P."/>
        </authorList>
    </citation>
    <scope>NUCLEOTIDE SEQUENCE [LARGE SCALE GENOMIC DNA]</scope>
    <source>
        <strain evidence="2">ATCC 482 / DSM 20109 / BCRC 11376 / JCM 18109 / NBRC 3775 / NCIMB 8073 / NRS 134</strain>
    </source>
</reference>
<evidence type="ECO:0000313" key="2">
    <source>
        <dbReference type="Proteomes" id="UP000000849"/>
    </source>
</evidence>
<dbReference type="RefSeq" id="WP_013118464.1">
    <property type="nucleotide sequence ID" value="NC_014151.1"/>
</dbReference>